<feature type="region of interest" description="Disordered" evidence="1">
    <location>
        <begin position="153"/>
        <end position="175"/>
    </location>
</feature>
<accession>A0ABQ2FQ73</accession>
<proteinExistence type="predicted"/>
<evidence type="ECO:0000256" key="1">
    <source>
        <dbReference type="SAM" id="MobiDB-lite"/>
    </source>
</evidence>
<name>A0ABQ2FQ73_9DEIO</name>
<organism evidence="2 3">
    <name type="scientific">Deinococcus radiotolerans</name>
    <dbReference type="NCBI Taxonomy" id="1309407"/>
    <lineage>
        <taxon>Bacteria</taxon>
        <taxon>Thermotogati</taxon>
        <taxon>Deinococcota</taxon>
        <taxon>Deinococci</taxon>
        <taxon>Deinococcales</taxon>
        <taxon>Deinococcaceae</taxon>
        <taxon>Deinococcus</taxon>
    </lineage>
</organism>
<evidence type="ECO:0000313" key="3">
    <source>
        <dbReference type="Proteomes" id="UP000604341"/>
    </source>
</evidence>
<dbReference type="Proteomes" id="UP000604341">
    <property type="component" value="Unassembled WGS sequence"/>
</dbReference>
<evidence type="ECO:0000313" key="2">
    <source>
        <dbReference type="EMBL" id="GGL15739.1"/>
    </source>
</evidence>
<reference evidence="3" key="1">
    <citation type="journal article" date="2019" name="Int. J. Syst. Evol. Microbiol.">
        <title>The Global Catalogue of Microorganisms (GCM) 10K type strain sequencing project: providing services to taxonomists for standard genome sequencing and annotation.</title>
        <authorList>
            <consortium name="The Broad Institute Genomics Platform"/>
            <consortium name="The Broad Institute Genome Sequencing Center for Infectious Disease"/>
            <person name="Wu L."/>
            <person name="Ma J."/>
        </authorList>
    </citation>
    <scope>NUCLEOTIDE SEQUENCE [LARGE SCALE GENOMIC DNA]</scope>
    <source>
        <strain evidence="3">JCM 19173</strain>
    </source>
</reference>
<gene>
    <name evidence="2" type="ORF">GCM10010844_38340</name>
</gene>
<dbReference type="EMBL" id="BMPE01000021">
    <property type="protein sequence ID" value="GGL15739.1"/>
    <property type="molecule type" value="Genomic_DNA"/>
</dbReference>
<comment type="caution">
    <text evidence="2">The sequence shown here is derived from an EMBL/GenBank/DDBJ whole genome shotgun (WGS) entry which is preliminary data.</text>
</comment>
<keyword evidence="3" id="KW-1185">Reference proteome</keyword>
<feature type="region of interest" description="Disordered" evidence="1">
    <location>
        <begin position="1"/>
        <end position="65"/>
    </location>
</feature>
<protein>
    <submittedName>
        <fullName evidence="2">Uncharacterized protein</fullName>
    </submittedName>
</protein>
<sequence>MHTGSNPMKDAPKRTPRKQGTTRAERAALPKCTGTNRAGKACGHPAGWGTDHPGEGKCKNHGGVGQKASTRYQMTNASPSLRAAIDAQRADPDPLNLMPDLLLARALLSDGIERHSEVTEALIAWHASHTTGYLEAVDLWRQRLAKYVEDAERMGMEPEEGPPPPPIPESFERKPRQLPDQSAFISLIDRVTGIVERIEKRQREGLISLTLLDATLERMGMEVVYAAKEVGIDDTARTALLAVIERRWNAVRIDPTTGTVQGAEAGGRGTLH</sequence>